<reference evidence="1 2" key="1">
    <citation type="journal article" date="2020" name="Cell">
        <title>Large-Scale Comparative Analyses of Tick Genomes Elucidate Their Genetic Diversity and Vector Capacities.</title>
        <authorList>
            <consortium name="Tick Genome and Microbiome Consortium (TIGMIC)"/>
            <person name="Jia N."/>
            <person name="Wang J."/>
            <person name="Shi W."/>
            <person name="Du L."/>
            <person name="Sun Y."/>
            <person name="Zhan W."/>
            <person name="Jiang J.F."/>
            <person name="Wang Q."/>
            <person name="Zhang B."/>
            <person name="Ji P."/>
            <person name="Bell-Sakyi L."/>
            <person name="Cui X.M."/>
            <person name="Yuan T.T."/>
            <person name="Jiang B.G."/>
            <person name="Yang W.F."/>
            <person name="Lam T.T."/>
            <person name="Chang Q.C."/>
            <person name="Ding S.J."/>
            <person name="Wang X.J."/>
            <person name="Zhu J.G."/>
            <person name="Ruan X.D."/>
            <person name="Zhao L."/>
            <person name="Wei J.T."/>
            <person name="Ye R.Z."/>
            <person name="Que T.C."/>
            <person name="Du C.H."/>
            <person name="Zhou Y.H."/>
            <person name="Cheng J.X."/>
            <person name="Dai P.F."/>
            <person name="Guo W.B."/>
            <person name="Han X.H."/>
            <person name="Huang E.J."/>
            <person name="Li L.F."/>
            <person name="Wei W."/>
            <person name="Gao Y.C."/>
            <person name="Liu J.Z."/>
            <person name="Shao H.Z."/>
            <person name="Wang X."/>
            <person name="Wang C.C."/>
            <person name="Yang T.C."/>
            <person name="Huo Q.B."/>
            <person name="Li W."/>
            <person name="Chen H.Y."/>
            <person name="Chen S.E."/>
            <person name="Zhou L.G."/>
            <person name="Ni X.B."/>
            <person name="Tian J.H."/>
            <person name="Sheng Y."/>
            <person name="Liu T."/>
            <person name="Pan Y.S."/>
            <person name="Xia L.Y."/>
            <person name="Li J."/>
            <person name="Zhao F."/>
            <person name="Cao W.C."/>
        </authorList>
    </citation>
    <scope>NUCLEOTIDE SEQUENCE [LARGE SCALE GENOMIC DNA]</scope>
    <source>
        <strain evidence="1">HaeL-2018</strain>
    </source>
</reference>
<name>A0A9J6FBN5_HAELO</name>
<evidence type="ECO:0000313" key="2">
    <source>
        <dbReference type="Proteomes" id="UP000821853"/>
    </source>
</evidence>
<keyword evidence="2" id="KW-1185">Reference proteome</keyword>
<dbReference type="EMBL" id="JABSTR010000001">
    <property type="protein sequence ID" value="KAH9359753.1"/>
    <property type="molecule type" value="Genomic_DNA"/>
</dbReference>
<dbReference type="VEuPathDB" id="VectorBase:HLOH_050273"/>
<dbReference type="Proteomes" id="UP000821853">
    <property type="component" value="Chromosome 1"/>
</dbReference>
<sequence length="273" mass="30679">MYILLSSCVRAIMFRIVEDPTGVTHVYSTSTNELVCSVREKSAAPSSAFASSRSRSPVKRVADANNRTILPVDQEQFLALLQLRPSNDGGGPLAVAERPWPSNSGEWPGAQAAVQAYSKYCVSRGRIGTPRSPRCPVVYRPKRHRSYLGHMYSFTKRERWQRLRALRMGLSRRAVALLGKCREVHVSLHRQTPSEVALWTKGRIRLGKTSLRELTSFLLPLRCVLRNVVQQDVPMNAKWSKCVCAAYGRECVCAVYEDRWGTCVFCVPPSSLH</sequence>
<proteinExistence type="predicted"/>
<dbReference type="OrthoDB" id="6475307at2759"/>
<comment type="caution">
    <text evidence="1">The sequence shown here is derived from an EMBL/GenBank/DDBJ whole genome shotgun (WGS) entry which is preliminary data.</text>
</comment>
<accession>A0A9J6FBN5</accession>
<evidence type="ECO:0000313" key="1">
    <source>
        <dbReference type="EMBL" id="KAH9359753.1"/>
    </source>
</evidence>
<protein>
    <submittedName>
        <fullName evidence="1">Uncharacterized protein</fullName>
    </submittedName>
</protein>
<dbReference type="AlphaFoldDB" id="A0A9J6FBN5"/>
<organism evidence="1 2">
    <name type="scientific">Haemaphysalis longicornis</name>
    <name type="common">Bush tick</name>
    <dbReference type="NCBI Taxonomy" id="44386"/>
    <lineage>
        <taxon>Eukaryota</taxon>
        <taxon>Metazoa</taxon>
        <taxon>Ecdysozoa</taxon>
        <taxon>Arthropoda</taxon>
        <taxon>Chelicerata</taxon>
        <taxon>Arachnida</taxon>
        <taxon>Acari</taxon>
        <taxon>Parasitiformes</taxon>
        <taxon>Ixodida</taxon>
        <taxon>Ixodoidea</taxon>
        <taxon>Ixodidae</taxon>
        <taxon>Haemaphysalinae</taxon>
        <taxon>Haemaphysalis</taxon>
    </lineage>
</organism>
<gene>
    <name evidence="1" type="ORF">HPB48_021675</name>
</gene>